<sequence length="408" mass="48690">MTALIQPKTIKETRLPPILKWAGGKEQELKYIHPAMPKKINNYHEPFVGGGAVYFSLQAKEMFINDKSHELIHLYKAIKKQDEDFFSVVNEILHNWELLEKIVEKNKNIFIETYLNFSQKKMSEQEVDNWLSSFVLLHSQEFNGMFSTSFNVNIDNFLKEIKKNFKSKIKRMKKIEKERGKLPEKDILDNMEASLKSAFYMHFRHLYNNIEQYNISHSFVVAIFFFIRNYAYSGMFRYNKSGGFNVPYGGIGYNRKNLAKKVNYLQSEELVMHLQKTIIDNLDFEDFFKKNKPKKDDFIFLDPPYDSEFSTYAKNKFTQEDQKRLASYLVNKCKANWMMVIKNTDFIYSLYNHDGIYMSSFDKKYLVSFQNRNNKNAKHLIITNYKIRYNGFLFKIKDYKCQEYRNLI</sequence>
<dbReference type="PRINTS" id="PR00505">
    <property type="entry name" value="D12N6MTFRASE"/>
</dbReference>
<dbReference type="Pfam" id="PF02086">
    <property type="entry name" value="MethyltransfD12"/>
    <property type="match status" value="2"/>
</dbReference>
<dbReference type="EMBL" id="CP024634">
    <property type="protein sequence ID" value="AYQ57711.1"/>
    <property type="molecule type" value="Genomic_DNA"/>
</dbReference>
<proteinExistence type="predicted"/>
<gene>
    <name evidence="6" type="ORF">MS2017_2054</name>
</gene>
<keyword evidence="3" id="KW-0808">Transferase</keyword>
<dbReference type="Proteomes" id="UP000278334">
    <property type="component" value="Chromosome"/>
</dbReference>
<evidence type="ECO:0000256" key="5">
    <source>
        <dbReference type="ARBA" id="ARBA00047942"/>
    </source>
</evidence>
<dbReference type="GO" id="GO:0009307">
    <property type="term" value="P:DNA restriction-modification system"/>
    <property type="evidence" value="ECO:0007669"/>
    <property type="project" value="InterPro"/>
</dbReference>
<dbReference type="EC" id="2.1.1.72" evidence="1"/>
<evidence type="ECO:0000256" key="3">
    <source>
        <dbReference type="ARBA" id="ARBA00022679"/>
    </source>
</evidence>
<keyword evidence="2 6" id="KW-0489">Methyltransferase</keyword>
<dbReference type="AlphaFoldDB" id="A0A3G3IPI3"/>
<dbReference type="GO" id="GO:0006298">
    <property type="term" value="P:mismatch repair"/>
    <property type="evidence" value="ECO:0007669"/>
    <property type="project" value="TreeGrafter"/>
</dbReference>
<dbReference type="InterPro" id="IPR029063">
    <property type="entry name" value="SAM-dependent_MTases_sf"/>
</dbReference>
<dbReference type="PANTHER" id="PTHR30481">
    <property type="entry name" value="DNA ADENINE METHYLASE"/>
    <property type="match status" value="1"/>
</dbReference>
<dbReference type="KEGG" id="bthg:MS2017_2054"/>
<evidence type="ECO:0000313" key="7">
    <source>
        <dbReference type="Proteomes" id="UP000278334"/>
    </source>
</evidence>
<dbReference type="PANTHER" id="PTHR30481:SF3">
    <property type="entry name" value="DNA ADENINE METHYLASE"/>
    <property type="match status" value="1"/>
</dbReference>
<dbReference type="GO" id="GO:0032259">
    <property type="term" value="P:methylation"/>
    <property type="evidence" value="ECO:0007669"/>
    <property type="project" value="UniProtKB-KW"/>
</dbReference>
<accession>A0A3G3IPI3</accession>
<keyword evidence="4" id="KW-0949">S-adenosyl-L-methionine</keyword>
<evidence type="ECO:0000256" key="2">
    <source>
        <dbReference type="ARBA" id="ARBA00022603"/>
    </source>
</evidence>
<dbReference type="PROSITE" id="PS00092">
    <property type="entry name" value="N6_MTASE"/>
    <property type="match status" value="1"/>
</dbReference>
<dbReference type="InterPro" id="IPR002052">
    <property type="entry name" value="DNA_methylase_N6_adenine_CS"/>
</dbReference>
<dbReference type="RefSeq" id="WP_122952116.1">
    <property type="nucleotide sequence ID" value="NZ_CP024634.1"/>
</dbReference>
<dbReference type="InterPro" id="IPR012327">
    <property type="entry name" value="MeTrfase_D12"/>
</dbReference>
<dbReference type="GO" id="GO:0009007">
    <property type="term" value="F:site-specific DNA-methyltransferase (adenine-specific) activity"/>
    <property type="evidence" value="ECO:0007669"/>
    <property type="project" value="UniProtKB-EC"/>
</dbReference>
<protein>
    <recommendedName>
        <fullName evidence="1">site-specific DNA-methyltransferase (adenine-specific)</fullName>
        <ecNumber evidence="1">2.1.1.72</ecNumber>
    </recommendedName>
</protein>
<evidence type="ECO:0000256" key="4">
    <source>
        <dbReference type="ARBA" id="ARBA00022691"/>
    </source>
</evidence>
<dbReference type="SUPFAM" id="SSF53335">
    <property type="entry name" value="S-adenosyl-L-methionine-dependent methyltransferases"/>
    <property type="match status" value="1"/>
</dbReference>
<dbReference type="REBASE" id="276542">
    <property type="entry name" value="M.Bth9NORF2054P"/>
</dbReference>
<comment type="catalytic activity">
    <reaction evidence="5">
        <text>a 2'-deoxyadenosine in DNA + S-adenosyl-L-methionine = an N(6)-methyl-2'-deoxyadenosine in DNA + S-adenosyl-L-homocysteine + H(+)</text>
        <dbReference type="Rhea" id="RHEA:15197"/>
        <dbReference type="Rhea" id="RHEA-COMP:12418"/>
        <dbReference type="Rhea" id="RHEA-COMP:12419"/>
        <dbReference type="ChEBI" id="CHEBI:15378"/>
        <dbReference type="ChEBI" id="CHEBI:57856"/>
        <dbReference type="ChEBI" id="CHEBI:59789"/>
        <dbReference type="ChEBI" id="CHEBI:90615"/>
        <dbReference type="ChEBI" id="CHEBI:90616"/>
        <dbReference type="EC" id="2.1.1.72"/>
    </reaction>
</comment>
<reference evidence="6 7" key="1">
    <citation type="submission" date="2017-11" db="EMBL/GenBank/DDBJ databases">
        <title>Genome sequence of the bacterial symbiont EPR9N from a vent mussel Bathymodiolus thermophilus.</title>
        <authorList>
            <person name="Won Y.-J."/>
        </authorList>
    </citation>
    <scope>NUCLEOTIDE SEQUENCE [LARGE SCALE GENOMIC DNA]</scope>
    <source>
        <strain evidence="6 7">EPR9N</strain>
    </source>
</reference>
<evidence type="ECO:0000313" key="6">
    <source>
        <dbReference type="EMBL" id="AYQ57711.1"/>
    </source>
</evidence>
<organism evidence="6 7">
    <name type="scientific">Bathymodiolus thermophilus thioautotrophic gill symbiont</name>
    <dbReference type="NCBI Taxonomy" id="2360"/>
    <lineage>
        <taxon>Bacteria</taxon>
        <taxon>Pseudomonadati</taxon>
        <taxon>Pseudomonadota</taxon>
        <taxon>Gammaproteobacteria</taxon>
        <taxon>sulfur-oxidizing symbionts</taxon>
    </lineage>
</organism>
<dbReference type="GO" id="GO:1904047">
    <property type="term" value="F:S-adenosyl-L-methionine binding"/>
    <property type="evidence" value="ECO:0007669"/>
    <property type="project" value="TreeGrafter"/>
</dbReference>
<dbReference type="Gene3D" id="3.40.50.150">
    <property type="entry name" value="Vaccinia Virus protein VP39"/>
    <property type="match status" value="2"/>
</dbReference>
<evidence type="ECO:0000256" key="1">
    <source>
        <dbReference type="ARBA" id="ARBA00011900"/>
    </source>
</evidence>
<dbReference type="GO" id="GO:0043565">
    <property type="term" value="F:sequence-specific DNA binding"/>
    <property type="evidence" value="ECO:0007669"/>
    <property type="project" value="TreeGrafter"/>
</dbReference>
<name>A0A3G3IPI3_9GAMM</name>